<evidence type="ECO:0000313" key="2">
    <source>
        <dbReference type="Proteomes" id="UP000319257"/>
    </source>
</evidence>
<sequence>MSLVIGTSATNRGEFEIFKDASRSEHLDANNNLTVHDGEPTDGPKAKPGLWRKHNVHNWASVFSGAFKGEMNTLTKIGEEMGKDGARLFTDAVDELLQSLGGTVILPVGDVFMFKGLNADESHNVFITITYDTPTGADLSKRENEPMSNSGQALSKPQWFFMSMIIPCPTQAV</sequence>
<proteinExistence type="predicted"/>
<dbReference type="AlphaFoldDB" id="A0A507B7G1"/>
<dbReference type="RefSeq" id="XP_030995060.1">
    <property type="nucleotide sequence ID" value="XM_031140942.1"/>
</dbReference>
<dbReference type="InParanoid" id="A0A507B7G1"/>
<comment type="caution">
    <text evidence="1">The sequence shown here is derived from an EMBL/GenBank/DDBJ whole genome shotgun (WGS) entry which is preliminary data.</text>
</comment>
<organism evidence="1 2">
    <name type="scientific">Thyridium curvatum</name>
    <dbReference type="NCBI Taxonomy" id="1093900"/>
    <lineage>
        <taxon>Eukaryota</taxon>
        <taxon>Fungi</taxon>
        <taxon>Dikarya</taxon>
        <taxon>Ascomycota</taxon>
        <taxon>Pezizomycotina</taxon>
        <taxon>Sordariomycetes</taxon>
        <taxon>Sordariomycetidae</taxon>
        <taxon>Thyridiales</taxon>
        <taxon>Thyridiaceae</taxon>
        <taxon>Thyridium</taxon>
    </lineage>
</organism>
<protein>
    <submittedName>
        <fullName evidence="1">Uncharacterized protein</fullName>
    </submittedName>
</protein>
<gene>
    <name evidence="1" type="ORF">E0L32_006322</name>
</gene>
<accession>A0A507B7G1</accession>
<evidence type="ECO:0000313" key="1">
    <source>
        <dbReference type="EMBL" id="TPX13349.1"/>
    </source>
</evidence>
<dbReference type="EMBL" id="SKBQ01000035">
    <property type="protein sequence ID" value="TPX13349.1"/>
    <property type="molecule type" value="Genomic_DNA"/>
</dbReference>
<name>A0A507B7G1_9PEZI</name>
<keyword evidence="2" id="KW-1185">Reference proteome</keyword>
<dbReference type="OrthoDB" id="5430916at2759"/>
<dbReference type="Proteomes" id="UP000319257">
    <property type="component" value="Unassembled WGS sequence"/>
</dbReference>
<dbReference type="GeneID" id="41973769"/>
<reference evidence="1 2" key="1">
    <citation type="submission" date="2019-06" db="EMBL/GenBank/DDBJ databases">
        <title>Draft genome sequence of the filamentous fungus Phialemoniopsis curvata isolated from diesel fuel.</title>
        <authorList>
            <person name="Varaljay V.A."/>
            <person name="Lyon W.J."/>
            <person name="Crouch A.L."/>
            <person name="Drake C.E."/>
            <person name="Hollomon J.M."/>
            <person name="Nadeau L.J."/>
            <person name="Nunn H.S."/>
            <person name="Stevenson B.S."/>
            <person name="Bojanowski C.L."/>
            <person name="Crookes-Goodson W.J."/>
        </authorList>
    </citation>
    <scope>NUCLEOTIDE SEQUENCE [LARGE SCALE GENOMIC DNA]</scope>
    <source>
        <strain evidence="1 2">D216</strain>
    </source>
</reference>